<dbReference type="RefSeq" id="WP_345709280.1">
    <property type="nucleotide sequence ID" value="NZ_BAABKV010000001.1"/>
</dbReference>
<evidence type="ECO:0000256" key="1">
    <source>
        <dbReference type="ARBA" id="ARBA00022729"/>
    </source>
</evidence>
<evidence type="ECO:0000256" key="2">
    <source>
        <dbReference type="SAM" id="Phobius"/>
    </source>
</evidence>
<name>A0ABW2FUU9_9ACTN</name>
<dbReference type="Gene3D" id="2.70.50.50">
    <property type="entry name" value="chitin-binding protein cbp21"/>
    <property type="match status" value="1"/>
</dbReference>
<feature type="domain" description="Chitin-binding type-4" evidence="4">
    <location>
        <begin position="28"/>
        <end position="206"/>
    </location>
</feature>
<dbReference type="EMBL" id="JBHTAJ010000005">
    <property type="protein sequence ID" value="MFC7178673.1"/>
    <property type="molecule type" value="Genomic_DNA"/>
</dbReference>
<evidence type="ECO:0000256" key="3">
    <source>
        <dbReference type="SAM" id="SignalP"/>
    </source>
</evidence>
<dbReference type="PANTHER" id="PTHR34823:SF1">
    <property type="entry name" value="CHITIN-BINDING TYPE-4 DOMAIN-CONTAINING PROTEIN"/>
    <property type="match status" value="1"/>
</dbReference>
<dbReference type="PANTHER" id="PTHR34823">
    <property type="entry name" value="GLCNAC-BINDING PROTEIN A"/>
    <property type="match status" value="1"/>
</dbReference>
<sequence length="301" mass="31172">MSWTRRLLAVGALTAGVVVTAAGTAGAHGSLYGPTSRIAACYAEGPEHPQSQVCKDLVAMSGTQPLYDWNEVNIANANGNSRQLIPDGKLCSADRDKYKALDMARTDWPATAVKAGANTFTFRVTAAHQGVMTLYATNSGYDPTQPLKWSDLDLANPVAVYATGRSATDGYYTFNGTLPSRTGRQLIYLVWQRTDSPEAFYGCSDVDFGGAATAALAAKAPGTPTEQQLAADAGLSTVTQHDHGAAAAGAPAQALALAPVSYATDTASSTAMLGVVGTGLIAAAASGVLLHRRMRTTAGRV</sequence>
<evidence type="ECO:0000313" key="6">
    <source>
        <dbReference type="Proteomes" id="UP001596435"/>
    </source>
</evidence>
<keyword evidence="1 3" id="KW-0732">Signal</keyword>
<keyword evidence="5" id="KW-0560">Oxidoreductase</keyword>
<protein>
    <submittedName>
        <fullName evidence="5">Lytic polysaccharide monooxygenase</fullName>
    </submittedName>
</protein>
<dbReference type="GO" id="GO:0004497">
    <property type="term" value="F:monooxygenase activity"/>
    <property type="evidence" value="ECO:0007669"/>
    <property type="project" value="UniProtKB-KW"/>
</dbReference>
<keyword evidence="2" id="KW-0812">Transmembrane</keyword>
<feature type="chain" id="PRO_5045299598" evidence="3">
    <location>
        <begin position="22"/>
        <end position="301"/>
    </location>
</feature>
<dbReference type="InterPro" id="IPR004302">
    <property type="entry name" value="Cellulose/chitin-bd_N"/>
</dbReference>
<proteinExistence type="predicted"/>
<feature type="transmembrane region" description="Helical" evidence="2">
    <location>
        <begin position="271"/>
        <end position="290"/>
    </location>
</feature>
<accession>A0ABW2FUU9</accession>
<keyword evidence="6" id="KW-1185">Reference proteome</keyword>
<evidence type="ECO:0000259" key="4">
    <source>
        <dbReference type="Pfam" id="PF03067"/>
    </source>
</evidence>
<dbReference type="CDD" id="cd21177">
    <property type="entry name" value="LPMO_AA10"/>
    <property type="match status" value="1"/>
</dbReference>
<keyword evidence="5" id="KW-0503">Monooxygenase</keyword>
<organism evidence="5 6">
    <name type="scientific">Kitasatospora paranensis</name>
    <dbReference type="NCBI Taxonomy" id="258053"/>
    <lineage>
        <taxon>Bacteria</taxon>
        <taxon>Bacillati</taxon>
        <taxon>Actinomycetota</taxon>
        <taxon>Actinomycetes</taxon>
        <taxon>Kitasatosporales</taxon>
        <taxon>Streptomycetaceae</taxon>
        <taxon>Kitasatospora</taxon>
    </lineage>
</organism>
<dbReference type="InterPro" id="IPR014756">
    <property type="entry name" value="Ig_E-set"/>
</dbReference>
<evidence type="ECO:0000313" key="5">
    <source>
        <dbReference type="EMBL" id="MFC7178673.1"/>
    </source>
</evidence>
<dbReference type="Proteomes" id="UP001596435">
    <property type="component" value="Unassembled WGS sequence"/>
</dbReference>
<comment type="caution">
    <text evidence="5">The sequence shown here is derived from an EMBL/GenBank/DDBJ whole genome shotgun (WGS) entry which is preliminary data.</text>
</comment>
<keyword evidence="2" id="KW-0472">Membrane</keyword>
<feature type="signal peptide" evidence="3">
    <location>
        <begin position="1"/>
        <end position="21"/>
    </location>
</feature>
<dbReference type="SUPFAM" id="SSF81296">
    <property type="entry name" value="E set domains"/>
    <property type="match status" value="1"/>
</dbReference>
<dbReference type="Pfam" id="PF03067">
    <property type="entry name" value="LPMO_10"/>
    <property type="match status" value="1"/>
</dbReference>
<keyword evidence="2" id="KW-1133">Transmembrane helix</keyword>
<dbReference type="InterPro" id="IPR051024">
    <property type="entry name" value="GlcNAc_Chitin_IntDeg"/>
</dbReference>
<gene>
    <name evidence="5" type="ORF">ACFQMG_03730</name>
</gene>
<reference evidence="6" key="1">
    <citation type="journal article" date="2019" name="Int. J. Syst. Evol. Microbiol.">
        <title>The Global Catalogue of Microorganisms (GCM) 10K type strain sequencing project: providing services to taxonomists for standard genome sequencing and annotation.</title>
        <authorList>
            <consortium name="The Broad Institute Genomics Platform"/>
            <consortium name="The Broad Institute Genome Sequencing Center for Infectious Disease"/>
            <person name="Wu L."/>
            <person name="Ma J."/>
        </authorList>
    </citation>
    <scope>NUCLEOTIDE SEQUENCE [LARGE SCALE GENOMIC DNA]</scope>
    <source>
        <strain evidence="6">CGMCC 1.12859</strain>
    </source>
</reference>